<sequence>MNFKEEWLIANSKGSYSSSTISFANTRTYHGILVKSEQNNYNR</sequence>
<dbReference type="InterPro" id="IPR024742">
    <property type="entry name" value="Glycogen_debranch_N"/>
</dbReference>
<dbReference type="Proteomes" id="UP000546917">
    <property type="component" value="Unassembled WGS sequence"/>
</dbReference>
<proteinExistence type="predicted"/>
<comment type="caution">
    <text evidence="2">The sequence shown here is derived from an EMBL/GenBank/DDBJ whole genome shotgun (WGS) entry which is preliminary data.</text>
</comment>
<dbReference type="Pfam" id="PF12439">
    <property type="entry name" value="GDE_N"/>
    <property type="match status" value="1"/>
</dbReference>
<dbReference type="AlphaFoldDB" id="A0A7K4FPJ4"/>
<evidence type="ECO:0000313" key="3">
    <source>
        <dbReference type="Proteomes" id="UP000546917"/>
    </source>
</evidence>
<dbReference type="EMBL" id="JABGBP010000318">
    <property type="protein sequence ID" value="NOL60865.1"/>
    <property type="molecule type" value="Genomic_DNA"/>
</dbReference>
<gene>
    <name evidence="2" type="ORF">HLB00_08515</name>
</gene>
<feature type="domain" description="Glycogen debranching enzyme bacterial and archaeal type N-terminal" evidence="1">
    <location>
        <begin position="6"/>
        <end position="39"/>
    </location>
</feature>
<evidence type="ECO:0000313" key="2">
    <source>
        <dbReference type="EMBL" id="NOL60865.1"/>
    </source>
</evidence>
<feature type="non-terminal residue" evidence="2">
    <location>
        <position position="43"/>
    </location>
</feature>
<accession>A0A7K4FPJ4</accession>
<name>A0A7K4FPJ4_9ARCH</name>
<organism evidence="2 3">
    <name type="scientific">Ferroplasma acidiphilum</name>
    <dbReference type="NCBI Taxonomy" id="74969"/>
    <lineage>
        <taxon>Archaea</taxon>
        <taxon>Methanobacteriati</taxon>
        <taxon>Thermoplasmatota</taxon>
        <taxon>Thermoplasmata</taxon>
        <taxon>Thermoplasmatales</taxon>
        <taxon>Ferroplasmaceae</taxon>
        <taxon>Ferroplasma</taxon>
    </lineage>
</organism>
<evidence type="ECO:0000259" key="1">
    <source>
        <dbReference type="Pfam" id="PF12439"/>
    </source>
</evidence>
<reference evidence="2 3" key="1">
    <citation type="submission" date="2020-05" db="EMBL/GenBank/DDBJ databases">
        <authorList>
            <person name="Zhang R."/>
        </authorList>
    </citation>
    <scope>NUCLEOTIDE SEQUENCE [LARGE SCALE GENOMIC DNA]</scope>
    <source>
        <strain evidence="2 3">DSM 28986</strain>
    </source>
</reference>
<dbReference type="RefSeq" id="WP_171481968.1">
    <property type="nucleotide sequence ID" value="NZ_JABGBP010000318.1"/>
</dbReference>
<protein>
    <recommendedName>
        <fullName evidence="1">Glycogen debranching enzyme bacterial and archaeal type N-terminal domain-containing protein</fullName>
    </recommendedName>
</protein>